<name>A0A0F9AIQ1_9ZZZZ</name>
<reference evidence="1" key="1">
    <citation type="journal article" date="2015" name="Nature">
        <title>Complex archaea that bridge the gap between prokaryotes and eukaryotes.</title>
        <authorList>
            <person name="Spang A."/>
            <person name="Saw J.H."/>
            <person name="Jorgensen S.L."/>
            <person name="Zaremba-Niedzwiedzka K."/>
            <person name="Martijn J."/>
            <person name="Lind A.E."/>
            <person name="van Eijk R."/>
            <person name="Schleper C."/>
            <person name="Guy L."/>
            <person name="Ettema T.J."/>
        </authorList>
    </citation>
    <scope>NUCLEOTIDE SEQUENCE</scope>
</reference>
<comment type="caution">
    <text evidence="1">The sequence shown here is derived from an EMBL/GenBank/DDBJ whole genome shotgun (WGS) entry which is preliminary data.</text>
</comment>
<dbReference type="EMBL" id="LAZR01042554">
    <property type="protein sequence ID" value="KKL09260.1"/>
    <property type="molecule type" value="Genomic_DNA"/>
</dbReference>
<accession>A0A0F9AIQ1</accession>
<sequence length="67" mass="7333">SVLRAGRYSDWLTSPTSPFLGVSIPDLSKRALGAFPDLTAKAIQQMASVASPEWLVRVCFPPRRSTE</sequence>
<feature type="non-terminal residue" evidence="1">
    <location>
        <position position="1"/>
    </location>
</feature>
<gene>
    <name evidence="1" type="ORF">LCGC14_2567630</name>
</gene>
<proteinExistence type="predicted"/>
<dbReference type="AlphaFoldDB" id="A0A0F9AIQ1"/>
<protein>
    <submittedName>
        <fullName evidence="1">Uncharacterized protein</fullName>
    </submittedName>
</protein>
<organism evidence="1">
    <name type="scientific">marine sediment metagenome</name>
    <dbReference type="NCBI Taxonomy" id="412755"/>
    <lineage>
        <taxon>unclassified sequences</taxon>
        <taxon>metagenomes</taxon>
        <taxon>ecological metagenomes</taxon>
    </lineage>
</organism>
<evidence type="ECO:0000313" key="1">
    <source>
        <dbReference type="EMBL" id="KKL09260.1"/>
    </source>
</evidence>